<dbReference type="Proteomes" id="UP000789702">
    <property type="component" value="Unassembled WGS sequence"/>
</dbReference>
<evidence type="ECO:0000313" key="1">
    <source>
        <dbReference type="EMBL" id="CAG8483987.1"/>
    </source>
</evidence>
<comment type="caution">
    <text evidence="1">The sequence shown here is derived from an EMBL/GenBank/DDBJ whole genome shotgun (WGS) entry which is preliminary data.</text>
</comment>
<organism evidence="1 2">
    <name type="scientific">Dentiscutata heterogama</name>
    <dbReference type="NCBI Taxonomy" id="1316150"/>
    <lineage>
        <taxon>Eukaryota</taxon>
        <taxon>Fungi</taxon>
        <taxon>Fungi incertae sedis</taxon>
        <taxon>Mucoromycota</taxon>
        <taxon>Glomeromycotina</taxon>
        <taxon>Glomeromycetes</taxon>
        <taxon>Diversisporales</taxon>
        <taxon>Gigasporaceae</taxon>
        <taxon>Dentiscutata</taxon>
    </lineage>
</organism>
<proteinExistence type="predicted"/>
<gene>
    <name evidence="1" type="ORF">DHETER_LOCUS2254</name>
</gene>
<keyword evidence="2" id="KW-1185">Reference proteome</keyword>
<protein>
    <submittedName>
        <fullName evidence="1">5481_t:CDS:1</fullName>
    </submittedName>
</protein>
<sequence length="117" mass="13614">MAIEELLRRVKASEHHYPDIAKAQIFISGLRPDLAVFVAFFLLRILSATLERARLLKMLLSKTWPILMPLLSLLFILPSMYPPNTTFWAKFDRESNYKIDRSSQQHDEPIEGSQRTI</sequence>
<dbReference type="EMBL" id="CAJVPU010001574">
    <property type="protein sequence ID" value="CAG8483987.1"/>
    <property type="molecule type" value="Genomic_DNA"/>
</dbReference>
<reference evidence="1" key="1">
    <citation type="submission" date="2021-06" db="EMBL/GenBank/DDBJ databases">
        <authorList>
            <person name="Kallberg Y."/>
            <person name="Tangrot J."/>
            <person name="Rosling A."/>
        </authorList>
    </citation>
    <scope>NUCLEOTIDE SEQUENCE</scope>
    <source>
        <strain evidence="1">IL203A</strain>
    </source>
</reference>
<evidence type="ECO:0000313" key="2">
    <source>
        <dbReference type="Proteomes" id="UP000789702"/>
    </source>
</evidence>
<name>A0ACA9KNI5_9GLOM</name>
<accession>A0ACA9KNI5</accession>